<feature type="compositionally biased region" description="Basic and acidic residues" evidence="5">
    <location>
        <begin position="156"/>
        <end position="169"/>
    </location>
</feature>
<keyword evidence="4" id="KW-0539">Nucleus</keyword>
<keyword evidence="8" id="KW-1185">Reference proteome</keyword>
<feature type="domain" description="BHLH" evidence="6">
    <location>
        <begin position="199"/>
        <end position="249"/>
    </location>
</feature>
<dbReference type="SUPFAM" id="SSF47459">
    <property type="entry name" value="HLH, helix-loop-helix DNA-binding domain"/>
    <property type="match status" value="1"/>
</dbReference>
<keyword evidence="2" id="KW-0805">Transcription regulation</keyword>
<dbReference type="PANTHER" id="PTHR12565:SF112">
    <property type="entry name" value="TRANSCRIPTION FACTOR BHLH48-RELATED"/>
    <property type="match status" value="1"/>
</dbReference>
<evidence type="ECO:0000256" key="5">
    <source>
        <dbReference type="SAM" id="MobiDB-lite"/>
    </source>
</evidence>
<evidence type="ECO:0000259" key="6">
    <source>
        <dbReference type="PROSITE" id="PS50888"/>
    </source>
</evidence>
<feature type="region of interest" description="Disordered" evidence="5">
    <location>
        <begin position="351"/>
        <end position="370"/>
    </location>
</feature>
<dbReference type="AlphaFoldDB" id="A0A484MD67"/>
<feature type="compositionally biased region" description="Polar residues" evidence="5">
    <location>
        <begin position="139"/>
        <end position="154"/>
    </location>
</feature>
<keyword evidence="3" id="KW-0804">Transcription</keyword>
<reference evidence="7 8" key="1">
    <citation type="submission" date="2018-04" db="EMBL/GenBank/DDBJ databases">
        <authorList>
            <person name="Vogel A."/>
        </authorList>
    </citation>
    <scope>NUCLEOTIDE SEQUENCE [LARGE SCALE GENOMIC DNA]</scope>
</reference>
<organism evidence="7 8">
    <name type="scientific">Cuscuta campestris</name>
    <dbReference type="NCBI Taxonomy" id="132261"/>
    <lineage>
        <taxon>Eukaryota</taxon>
        <taxon>Viridiplantae</taxon>
        <taxon>Streptophyta</taxon>
        <taxon>Embryophyta</taxon>
        <taxon>Tracheophyta</taxon>
        <taxon>Spermatophyta</taxon>
        <taxon>Magnoliopsida</taxon>
        <taxon>eudicotyledons</taxon>
        <taxon>Gunneridae</taxon>
        <taxon>Pentapetalae</taxon>
        <taxon>asterids</taxon>
        <taxon>lamiids</taxon>
        <taxon>Solanales</taxon>
        <taxon>Convolvulaceae</taxon>
        <taxon>Cuscuteae</taxon>
        <taxon>Cuscuta</taxon>
        <taxon>Cuscuta subgen. Grammica</taxon>
        <taxon>Cuscuta sect. Cleistogrammica</taxon>
    </lineage>
</organism>
<dbReference type="Proteomes" id="UP000595140">
    <property type="component" value="Unassembled WGS sequence"/>
</dbReference>
<proteinExistence type="predicted"/>
<protein>
    <recommendedName>
        <fullName evidence="6">BHLH domain-containing protein</fullName>
    </recommendedName>
</protein>
<dbReference type="FunFam" id="4.10.280.10:FF:000042">
    <property type="entry name" value="transcription factor bHLH48-like isoform X1"/>
    <property type="match status" value="1"/>
</dbReference>
<dbReference type="InterPro" id="IPR036638">
    <property type="entry name" value="HLH_DNA-bd_sf"/>
</dbReference>
<evidence type="ECO:0000256" key="2">
    <source>
        <dbReference type="ARBA" id="ARBA00023015"/>
    </source>
</evidence>
<sequence length="370" mass="41279">MESMESGQARSVFYGATAGDFRAELQQFGNDGFHAGLMPAVAEEAGSSFTALLELPAEQAVELLVHSSETEASPPANLPEIESRRNYRHGFLPPPIFPSDAALIDRASKLSVFAGNSPSNSCSMTQFLKQEPVYADPNPKSSSPDISNPTVYQKSTKREREKKIKEPCMKKSKKATKSATAEEGGEKLPYVHVRARRGQATDSHSLAERARREKISARMKLLQELVPGCNKISGTAMVLDEIINHVQFLQRQVEFLSMRLAAVNPRINFNLDALFAVESDSQTLENNITGTMIMPPSMWVEEQEEEEGQGNKNCQQQLWHQHCDEFHQSMWTREDNCSFIPPETSPLSYNEPTANSGEFPMLENPLKMEL</sequence>
<dbReference type="InterPro" id="IPR024097">
    <property type="entry name" value="bHLH_ZIP_TF"/>
</dbReference>
<feature type="region of interest" description="Disordered" evidence="5">
    <location>
        <begin position="133"/>
        <end position="186"/>
    </location>
</feature>
<comment type="subcellular location">
    <subcellularLocation>
        <location evidence="1">Nucleus</location>
    </subcellularLocation>
</comment>
<dbReference type="SMART" id="SM00353">
    <property type="entry name" value="HLH"/>
    <property type="match status" value="1"/>
</dbReference>
<dbReference type="OrthoDB" id="690068at2759"/>
<dbReference type="GO" id="GO:0003700">
    <property type="term" value="F:DNA-binding transcription factor activity"/>
    <property type="evidence" value="ECO:0007669"/>
    <property type="project" value="TreeGrafter"/>
</dbReference>
<dbReference type="GO" id="GO:0005634">
    <property type="term" value="C:nucleus"/>
    <property type="evidence" value="ECO:0007669"/>
    <property type="project" value="UniProtKB-SubCell"/>
</dbReference>
<evidence type="ECO:0000313" key="7">
    <source>
        <dbReference type="EMBL" id="VFQ86068.1"/>
    </source>
</evidence>
<evidence type="ECO:0000256" key="4">
    <source>
        <dbReference type="ARBA" id="ARBA00023242"/>
    </source>
</evidence>
<dbReference type="Gene3D" id="4.10.280.10">
    <property type="entry name" value="Helix-loop-helix DNA-binding domain"/>
    <property type="match status" value="1"/>
</dbReference>
<name>A0A484MD67_9ASTE</name>
<dbReference type="GO" id="GO:0046983">
    <property type="term" value="F:protein dimerization activity"/>
    <property type="evidence" value="ECO:0007669"/>
    <property type="project" value="InterPro"/>
</dbReference>
<accession>A0A484MD67</accession>
<dbReference type="PROSITE" id="PS50888">
    <property type="entry name" value="BHLH"/>
    <property type="match status" value="1"/>
</dbReference>
<dbReference type="PANTHER" id="PTHR12565">
    <property type="entry name" value="STEROL REGULATORY ELEMENT-BINDING PROTEIN"/>
    <property type="match status" value="1"/>
</dbReference>
<dbReference type="EMBL" id="OOIL02003067">
    <property type="protein sequence ID" value="VFQ86068.1"/>
    <property type="molecule type" value="Genomic_DNA"/>
</dbReference>
<evidence type="ECO:0000313" key="8">
    <source>
        <dbReference type="Proteomes" id="UP000595140"/>
    </source>
</evidence>
<dbReference type="CDD" id="cd18919">
    <property type="entry name" value="bHLH_AtBPE_like"/>
    <property type="match status" value="1"/>
</dbReference>
<dbReference type="InterPro" id="IPR011598">
    <property type="entry name" value="bHLH_dom"/>
</dbReference>
<gene>
    <name evidence="7" type="ORF">CCAM_LOCUS27844</name>
</gene>
<evidence type="ECO:0000256" key="3">
    <source>
        <dbReference type="ARBA" id="ARBA00023163"/>
    </source>
</evidence>
<dbReference type="Pfam" id="PF00010">
    <property type="entry name" value="HLH"/>
    <property type="match status" value="1"/>
</dbReference>
<evidence type="ECO:0000256" key="1">
    <source>
        <dbReference type="ARBA" id="ARBA00004123"/>
    </source>
</evidence>